<evidence type="ECO:0000256" key="3">
    <source>
        <dbReference type="ARBA" id="ARBA00023274"/>
    </source>
</evidence>
<dbReference type="GO" id="GO:0003735">
    <property type="term" value="F:structural constituent of ribosome"/>
    <property type="evidence" value="ECO:0007669"/>
    <property type="project" value="InterPro"/>
</dbReference>
<dbReference type="GO" id="GO:0006412">
    <property type="term" value="P:translation"/>
    <property type="evidence" value="ECO:0007669"/>
    <property type="project" value="InterPro"/>
</dbReference>
<dbReference type="FunFam" id="3.30.1440.10:FF:000001">
    <property type="entry name" value="50S ribosomal protein L5"/>
    <property type="match status" value="1"/>
</dbReference>
<evidence type="ECO:0000259" key="5">
    <source>
        <dbReference type="Pfam" id="PF00281"/>
    </source>
</evidence>
<name>A0A140JZN9_9EUKA</name>
<dbReference type="GeneID" id="27110086"/>
<dbReference type="GO" id="GO:0005840">
    <property type="term" value="C:ribosome"/>
    <property type="evidence" value="ECO:0007669"/>
    <property type="project" value="UniProtKB-KW"/>
</dbReference>
<dbReference type="RefSeq" id="YP_009240432.1">
    <property type="nucleotide sequence ID" value="NC_029742.1"/>
</dbReference>
<sequence length="186" mass="21286">MEQRLKKVYLDSIIPKLKNKFVYDNINQLPSIEKVVVNRGLGKFNQSIKSFDYFLNELSIITGQKGVITYSRKAIANFKLRKKSPIGISVTLRGNKMYAFLDRLINLALPRVRDFRGLNKKSFDGFGNFNLGLNEQLMFPEIDYDKINSVCGMDISIIIDSKNNEESLFLLGELGIPFSSNDIYNK</sequence>
<keyword evidence="2 4" id="KW-0689">Ribosomal protein</keyword>
<dbReference type="Gene3D" id="3.30.1440.10">
    <property type="match status" value="1"/>
</dbReference>
<evidence type="ECO:0000259" key="6">
    <source>
        <dbReference type="Pfam" id="PF00673"/>
    </source>
</evidence>
<feature type="domain" description="Large ribosomal subunit protein uL5 N-terminal" evidence="5">
    <location>
        <begin position="25"/>
        <end position="81"/>
    </location>
</feature>
<evidence type="ECO:0000313" key="7">
    <source>
        <dbReference type="EMBL" id="BAU62566.1"/>
    </source>
</evidence>
<dbReference type="InterPro" id="IPR022803">
    <property type="entry name" value="Ribosomal_uL5_dom_sf"/>
</dbReference>
<dbReference type="HAMAP" id="MF_01333_B">
    <property type="entry name" value="Ribosomal_uL5_B"/>
    <property type="match status" value="1"/>
</dbReference>
<protein>
    <submittedName>
        <fullName evidence="7">50S ribosomal protein L5</fullName>
    </submittedName>
</protein>
<dbReference type="PANTHER" id="PTHR11994">
    <property type="entry name" value="60S RIBOSOMAL PROTEIN L11-RELATED"/>
    <property type="match status" value="1"/>
</dbReference>
<dbReference type="EMBL" id="AP014948">
    <property type="protein sequence ID" value="BAU62566.1"/>
    <property type="molecule type" value="Genomic_DNA"/>
</dbReference>
<organism evidence="7">
    <name type="scientific">Partenskyella glossopodia</name>
    <dbReference type="NCBI Taxonomy" id="552666"/>
    <lineage>
        <taxon>Eukaryota</taxon>
        <taxon>Sar</taxon>
        <taxon>Rhizaria</taxon>
        <taxon>Cercozoa</taxon>
        <taxon>Chlorarachniophyceae</taxon>
        <taxon>Partenskyella</taxon>
    </lineage>
</organism>
<dbReference type="SUPFAM" id="SSF55282">
    <property type="entry name" value="RL5-like"/>
    <property type="match status" value="1"/>
</dbReference>
<dbReference type="GO" id="GO:1990904">
    <property type="term" value="C:ribonucleoprotein complex"/>
    <property type="evidence" value="ECO:0007669"/>
    <property type="project" value="UniProtKB-KW"/>
</dbReference>
<accession>A0A140JZN9</accession>
<feature type="domain" description="Large ribosomal subunit protein uL5 C-terminal" evidence="6">
    <location>
        <begin position="85"/>
        <end position="178"/>
    </location>
</feature>
<evidence type="ECO:0000256" key="2">
    <source>
        <dbReference type="ARBA" id="ARBA00022980"/>
    </source>
</evidence>
<proteinExistence type="inferred from homology"/>
<comment type="similarity">
    <text evidence="1 4">Belongs to the universal ribosomal protein uL5 family.</text>
</comment>
<dbReference type="InterPro" id="IPR031310">
    <property type="entry name" value="Ribosomal_uL5_N"/>
</dbReference>
<dbReference type="InterPro" id="IPR020929">
    <property type="entry name" value="Ribosomal_uL5_CS"/>
</dbReference>
<reference evidence="7" key="1">
    <citation type="journal article" date="2016" name="J. Plant Res.">
        <title>Plastid genome sequences of Gymnochlora stellata, Lotharella vacuolata, and Partenskyella glossopodia reveal remarkable structural conservation among chlorarachniophyte species.</title>
        <authorList>
            <person name="Suzuki S."/>
            <person name="Hirakawa Y."/>
            <person name="Kofuji R."/>
            <person name="Sugita M."/>
            <person name="Ishida K."/>
        </authorList>
    </citation>
    <scope>NUCLEOTIDE SEQUENCE</scope>
    <source>
        <strain evidence="7">RCC365</strain>
    </source>
</reference>
<dbReference type="Pfam" id="PF00673">
    <property type="entry name" value="Ribosomal_L5_C"/>
    <property type="match status" value="1"/>
</dbReference>
<evidence type="ECO:0000256" key="4">
    <source>
        <dbReference type="RuleBase" id="RU003930"/>
    </source>
</evidence>
<geneLocation type="plastid" evidence="7"/>
<dbReference type="InterPro" id="IPR002132">
    <property type="entry name" value="Ribosomal_uL5"/>
</dbReference>
<dbReference type="InterPro" id="IPR020930">
    <property type="entry name" value="Ribosomal_uL5_bac-type"/>
</dbReference>
<dbReference type="NCBIfam" id="NF000585">
    <property type="entry name" value="PRK00010.1"/>
    <property type="match status" value="1"/>
</dbReference>
<dbReference type="PIRSF" id="PIRSF002161">
    <property type="entry name" value="Ribosomal_L5"/>
    <property type="match status" value="1"/>
</dbReference>
<keyword evidence="7" id="KW-0934">Plastid</keyword>
<dbReference type="PROSITE" id="PS00358">
    <property type="entry name" value="RIBOSOMAL_L5"/>
    <property type="match status" value="1"/>
</dbReference>
<evidence type="ECO:0000256" key="1">
    <source>
        <dbReference type="ARBA" id="ARBA00008553"/>
    </source>
</evidence>
<dbReference type="AlphaFoldDB" id="A0A140JZN9"/>
<keyword evidence="3 4" id="KW-0687">Ribonucleoprotein</keyword>
<dbReference type="InterPro" id="IPR031309">
    <property type="entry name" value="Ribosomal_uL5_C"/>
</dbReference>
<dbReference type="Pfam" id="PF00281">
    <property type="entry name" value="Ribosomal_L5"/>
    <property type="match status" value="1"/>
</dbReference>
<gene>
    <name evidence="7" type="primary">rpl5</name>
</gene>